<evidence type="ECO:0000313" key="5">
    <source>
        <dbReference type="EMBL" id="PMP81187.1"/>
    </source>
</evidence>
<feature type="non-terminal residue" evidence="5">
    <location>
        <position position="79"/>
    </location>
</feature>
<accession>A0A2J6X4A2</accession>
<comment type="caution">
    <text evidence="5">The sequence shown here is derived from an EMBL/GenBank/DDBJ whole genome shotgun (WGS) entry which is preliminary data.</text>
</comment>
<evidence type="ECO:0000256" key="4">
    <source>
        <dbReference type="ARBA" id="ARBA00022840"/>
    </source>
</evidence>
<proteinExistence type="predicted"/>
<organism evidence="5 6">
    <name type="scientific">Caldisericum exile</name>
    <dbReference type="NCBI Taxonomy" id="693075"/>
    <lineage>
        <taxon>Bacteria</taxon>
        <taxon>Pseudomonadati</taxon>
        <taxon>Caldisericota/Cryosericota group</taxon>
        <taxon>Caldisericota</taxon>
        <taxon>Caldisericia</taxon>
        <taxon>Caldisericales</taxon>
        <taxon>Caldisericaceae</taxon>
        <taxon>Caldisericum</taxon>
    </lineage>
</organism>
<dbReference type="InterPro" id="IPR027417">
    <property type="entry name" value="P-loop_NTPase"/>
</dbReference>
<evidence type="ECO:0000256" key="1">
    <source>
        <dbReference type="ARBA" id="ARBA00022563"/>
    </source>
</evidence>
<gene>
    <name evidence="5" type="ORF">C0175_05940</name>
</gene>
<protein>
    <submittedName>
        <fullName evidence="5">Formate--tetrahydrofolate ligase</fullName>
    </submittedName>
</protein>
<name>A0A2J6X4A2_9BACT</name>
<dbReference type="GO" id="GO:0006730">
    <property type="term" value="P:one-carbon metabolic process"/>
    <property type="evidence" value="ECO:0007669"/>
    <property type="project" value="UniProtKB-KW"/>
</dbReference>
<dbReference type="Proteomes" id="UP000236910">
    <property type="component" value="Unassembled WGS sequence"/>
</dbReference>
<evidence type="ECO:0000256" key="2">
    <source>
        <dbReference type="ARBA" id="ARBA00022598"/>
    </source>
</evidence>
<keyword evidence="3" id="KW-0547">Nucleotide-binding</keyword>
<dbReference type="SUPFAM" id="SSF52540">
    <property type="entry name" value="P-loop containing nucleoside triphosphate hydrolases"/>
    <property type="match status" value="1"/>
</dbReference>
<keyword evidence="4" id="KW-0067">ATP-binding</keyword>
<dbReference type="Gene3D" id="3.40.50.300">
    <property type="entry name" value="P-loop containing nucleotide triphosphate hydrolases"/>
    <property type="match status" value="1"/>
</dbReference>
<evidence type="ECO:0000256" key="3">
    <source>
        <dbReference type="ARBA" id="ARBA00022741"/>
    </source>
</evidence>
<dbReference type="InterPro" id="IPR000559">
    <property type="entry name" value="Formate_THF_ligase"/>
</dbReference>
<dbReference type="AlphaFoldDB" id="A0A2J6X4A2"/>
<evidence type="ECO:0000313" key="6">
    <source>
        <dbReference type="Proteomes" id="UP000236910"/>
    </source>
</evidence>
<keyword evidence="2 5" id="KW-0436">Ligase</keyword>
<dbReference type="Pfam" id="PF01268">
    <property type="entry name" value="FTHFS"/>
    <property type="match status" value="1"/>
</dbReference>
<dbReference type="EMBL" id="PNIX01000341">
    <property type="protein sequence ID" value="PMP81187.1"/>
    <property type="molecule type" value="Genomic_DNA"/>
</dbReference>
<dbReference type="GO" id="GO:0005524">
    <property type="term" value="F:ATP binding"/>
    <property type="evidence" value="ECO:0007669"/>
    <property type="project" value="UniProtKB-KW"/>
</dbReference>
<reference evidence="5 6" key="1">
    <citation type="submission" date="2018-01" db="EMBL/GenBank/DDBJ databases">
        <title>Metagenomic assembled genomes from two thermal pools in the Uzon Caldera, Kamchatka, Russia.</title>
        <authorList>
            <person name="Wilkins L."/>
            <person name="Ettinger C."/>
        </authorList>
    </citation>
    <scope>NUCLEOTIDE SEQUENCE [LARGE SCALE GENOMIC DNA]</scope>
    <source>
        <strain evidence="5">ARK-10</strain>
    </source>
</reference>
<sequence length="79" mass="8721">MRDYEISKNAKLMKIDKIASNFGIPLDSLMLYGDYVAKIDHRLLKSIDRIQGKLVLVTGMTPTPHGEGKTTTTIGLTDA</sequence>
<keyword evidence="1" id="KW-0554">One-carbon metabolism</keyword>
<dbReference type="GO" id="GO:0004329">
    <property type="term" value="F:formate-tetrahydrofolate ligase activity"/>
    <property type="evidence" value="ECO:0007669"/>
    <property type="project" value="InterPro"/>
</dbReference>